<feature type="DNA-binding region" description="H-T-H motif" evidence="4">
    <location>
        <begin position="37"/>
        <end position="56"/>
    </location>
</feature>
<dbReference type="OrthoDB" id="3210235at2"/>
<dbReference type="SUPFAM" id="SSF46689">
    <property type="entry name" value="Homeodomain-like"/>
    <property type="match status" value="1"/>
</dbReference>
<comment type="caution">
    <text evidence="6">The sequence shown here is derived from an EMBL/GenBank/DDBJ whole genome shotgun (WGS) entry which is preliminary data.</text>
</comment>
<dbReference type="RefSeq" id="WP_100423274.1">
    <property type="nucleotide sequence ID" value="NZ_BOOX01000001.1"/>
</dbReference>
<dbReference type="Pfam" id="PF00440">
    <property type="entry name" value="TetR_N"/>
    <property type="match status" value="1"/>
</dbReference>
<dbReference type="GO" id="GO:0003677">
    <property type="term" value="F:DNA binding"/>
    <property type="evidence" value="ECO:0007669"/>
    <property type="project" value="UniProtKB-UniRule"/>
</dbReference>
<evidence type="ECO:0000313" key="7">
    <source>
        <dbReference type="Proteomes" id="UP000231693"/>
    </source>
</evidence>
<keyword evidence="7" id="KW-1185">Reference proteome</keyword>
<evidence type="ECO:0000256" key="2">
    <source>
        <dbReference type="ARBA" id="ARBA00023125"/>
    </source>
</evidence>
<dbReference type="InterPro" id="IPR054129">
    <property type="entry name" value="DesT_TetR_C"/>
</dbReference>
<evidence type="ECO:0000256" key="3">
    <source>
        <dbReference type="ARBA" id="ARBA00023163"/>
    </source>
</evidence>
<dbReference type="InterPro" id="IPR009057">
    <property type="entry name" value="Homeodomain-like_sf"/>
</dbReference>
<dbReference type="AlphaFoldDB" id="A0A2M9CEJ6"/>
<dbReference type="InterPro" id="IPR001647">
    <property type="entry name" value="HTH_TetR"/>
</dbReference>
<proteinExistence type="predicted"/>
<accession>A0A2M9CEJ6</accession>
<feature type="domain" description="HTH tetR-type" evidence="5">
    <location>
        <begin position="14"/>
        <end position="74"/>
    </location>
</feature>
<organism evidence="6 7">
    <name type="scientific">Sediminihabitans luteus</name>
    <dbReference type="NCBI Taxonomy" id="1138585"/>
    <lineage>
        <taxon>Bacteria</taxon>
        <taxon>Bacillati</taxon>
        <taxon>Actinomycetota</taxon>
        <taxon>Actinomycetes</taxon>
        <taxon>Micrococcales</taxon>
        <taxon>Cellulomonadaceae</taxon>
        <taxon>Sediminihabitans</taxon>
    </lineage>
</organism>
<keyword evidence="3" id="KW-0804">Transcription</keyword>
<evidence type="ECO:0000256" key="1">
    <source>
        <dbReference type="ARBA" id="ARBA00023015"/>
    </source>
</evidence>
<name>A0A2M9CEJ6_9CELL</name>
<keyword evidence="2 4" id="KW-0238">DNA-binding</keyword>
<reference evidence="6 7" key="1">
    <citation type="submission" date="2017-11" db="EMBL/GenBank/DDBJ databases">
        <title>Genomic Encyclopedia of Archaeal and Bacterial Type Strains, Phase II (KMG-II): From Individual Species to Whole Genera.</title>
        <authorList>
            <person name="Goeker M."/>
        </authorList>
    </citation>
    <scope>NUCLEOTIDE SEQUENCE [LARGE SCALE GENOMIC DNA]</scope>
    <source>
        <strain evidence="6 7">DSM 25478</strain>
    </source>
</reference>
<protein>
    <submittedName>
        <fullName evidence="6">TetR family transcriptional regulator</fullName>
    </submittedName>
</protein>
<evidence type="ECO:0000313" key="6">
    <source>
        <dbReference type="EMBL" id="PJJ70275.1"/>
    </source>
</evidence>
<sequence>MTPPTRRAARREPEDRRRELLEAAVAQADDAGLADLAPADVAARAGRSKALVFHYFDSTTGLRRDVAAVAVAELDAALVAPPTLPAAARPGYLAHAFVSAVLARRRIWQDVWLGALATDPPTREALDVVRDALVDRMALTAVTIGVDPSPRLRTLARGWVALVENITASWLADDRVLDRDALEEMIVASLAVLAPELPEPTRTALTTITGAAGTR</sequence>
<gene>
    <name evidence="6" type="ORF">CLV28_2106</name>
</gene>
<dbReference type="Proteomes" id="UP000231693">
    <property type="component" value="Unassembled WGS sequence"/>
</dbReference>
<evidence type="ECO:0000259" key="5">
    <source>
        <dbReference type="PROSITE" id="PS50977"/>
    </source>
</evidence>
<evidence type="ECO:0000256" key="4">
    <source>
        <dbReference type="PROSITE-ProRule" id="PRU00335"/>
    </source>
</evidence>
<dbReference type="Gene3D" id="1.10.357.10">
    <property type="entry name" value="Tetracycline Repressor, domain 2"/>
    <property type="match status" value="1"/>
</dbReference>
<dbReference type="EMBL" id="PGFE01000003">
    <property type="protein sequence ID" value="PJJ70275.1"/>
    <property type="molecule type" value="Genomic_DNA"/>
</dbReference>
<dbReference type="PROSITE" id="PS50977">
    <property type="entry name" value="HTH_TETR_2"/>
    <property type="match status" value="1"/>
</dbReference>
<dbReference type="Pfam" id="PF21943">
    <property type="entry name" value="TetR_C_46"/>
    <property type="match status" value="1"/>
</dbReference>
<keyword evidence="1" id="KW-0805">Transcription regulation</keyword>